<protein>
    <recommendedName>
        <fullName evidence="3">DUF4232 domain-containing protein</fullName>
    </recommendedName>
</protein>
<feature type="signal peptide" evidence="2">
    <location>
        <begin position="1"/>
        <end position="19"/>
    </location>
</feature>
<keyword evidence="2" id="KW-0732">Signal</keyword>
<accession>A0A1H4D103</accession>
<keyword evidence="5" id="KW-1185">Reference proteome</keyword>
<dbReference type="AlphaFoldDB" id="A0A1H4D103"/>
<feature type="region of interest" description="Disordered" evidence="1">
    <location>
        <begin position="85"/>
        <end position="107"/>
    </location>
</feature>
<gene>
    <name evidence="4" type="ORF">SAMN02910418_02121</name>
</gene>
<evidence type="ECO:0000259" key="3">
    <source>
        <dbReference type="Pfam" id="PF14016"/>
    </source>
</evidence>
<feature type="domain" description="DUF4232" evidence="3">
    <location>
        <begin position="40"/>
        <end position="172"/>
    </location>
</feature>
<proteinExistence type="predicted"/>
<dbReference type="Pfam" id="PF14016">
    <property type="entry name" value="DUF4232"/>
    <property type="match status" value="1"/>
</dbReference>
<feature type="chain" id="PRO_5038675620" description="DUF4232 domain-containing protein" evidence="2">
    <location>
        <begin position="20"/>
        <end position="184"/>
    </location>
</feature>
<evidence type="ECO:0000313" key="4">
    <source>
        <dbReference type="EMBL" id="SEA66129.1"/>
    </source>
</evidence>
<evidence type="ECO:0000256" key="2">
    <source>
        <dbReference type="SAM" id="SignalP"/>
    </source>
</evidence>
<dbReference type="InterPro" id="IPR025326">
    <property type="entry name" value="DUF4232"/>
</dbReference>
<name>A0A1H4D103_9ACTO</name>
<dbReference type="RefSeq" id="WP_176780785.1">
    <property type="nucleotide sequence ID" value="NZ_FNQV01000014.1"/>
</dbReference>
<dbReference type="PROSITE" id="PS51257">
    <property type="entry name" value="PROKAR_LIPOPROTEIN"/>
    <property type="match status" value="1"/>
</dbReference>
<evidence type="ECO:0000256" key="1">
    <source>
        <dbReference type="SAM" id="MobiDB-lite"/>
    </source>
</evidence>
<sequence length="184" mass="18994">MRKLAATVFGAALILGACAGTEKISGPVPSATSGGAAVPCVSSDLVLSVRVPDDERAAAGFIVVDINAAHARGCTIEGYPKVTFSQDSDGTPLGDPAEQQPGTTESLRVTPDRALSVVLQLRDMSAFGSDCEPMHVSGLSITPPGGHGTQFVEYPATVCTNLDTPMLKVWPVGVSLDDIQQATR</sequence>
<evidence type="ECO:0000313" key="5">
    <source>
        <dbReference type="Proteomes" id="UP000199288"/>
    </source>
</evidence>
<reference evidence="5" key="1">
    <citation type="submission" date="2016-10" db="EMBL/GenBank/DDBJ databases">
        <authorList>
            <person name="Varghese N."/>
            <person name="Submissions S."/>
        </authorList>
    </citation>
    <scope>NUCLEOTIDE SEQUENCE [LARGE SCALE GENOMIC DNA]</scope>
    <source>
        <strain evidence="5">KPR-1</strain>
    </source>
</reference>
<dbReference type="EMBL" id="FNQV01000014">
    <property type="protein sequence ID" value="SEA66129.1"/>
    <property type="molecule type" value="Genomic_DNA"/>
</dbReference>
<organism evidence="4 5">
    <name type="scientific">Bowdeniella nasicola</name>
    <dbReference type="NCBI Taxonomy" id="208480"/>
    <lineage>
        <taxon>Bacteria</taxon>
        <taxon>Bacillati</taxon>
        <taxon>Actinomycetota</taxon>
        <taxon>Actinomycetes</taxon>
        <taxon>Actinomycetales</taxon>
        <taxon>Actinomycetaceae</taxon>
        <taxon>Bowdeniella</taxon>
    </lineage>
</organism>
<dbReference type="Proteomes" id="UP000199288">
    <property type="component" value="Unassembled WGS sequence"/>
</dbReference>